<organism evidence="1 2">
    <name type="scientific">Aromia moschata</name>
    <dbReference type="NCBI Taxonomy" id="1265417"/>
    <lineage>
        <taxon>Eukaryota</taxon>
        <taxon>Metazoa</taxon>
        <taxon>Ecdysozoa</taxon>
        <taxon>Arthropoda</taxon>
        <taxon>Hexapoda</taxon>
        <taxon>Insecta</taxon>
        <taxon>Pterygota</taxon>
        <taxon>Neoptera</taxon>
        <taxon>Endopterygota</taxon>
        <taxon>Coleoptera</taxon>
        <taxon>Polyphaga</taxon>
        <taxon>Cucujiformia</taxon>
        <taxon>Chrysomeloidea</taxon>
        <taxon>Cerambycidae</taxon>
        <taxon>Cerambycinae</taxon>
        <taxon>Callichromatini</taxon>
        <taxon>Aromia</taxon>
    </lineage>
</organism>
<evidence type="ECO:0000313" key="2">
    <source>
        <dbReference type="Proteomes" id="UP001162162"/>
    </source>
</evidence>
<comment type="caution">
    <text evidence="1">The sequence shown here is derived from an EMBL/GenBank/DDBJ whole genome shotgun (WGS) entry which is preliminary data.</text>
</comment>
<sequence>MKSINQIVIKLQGHPIIQSVMLQLRSLLQKRCGSTFNALAVYNLYKNIWNMAISKNGLKINSKKTKGKYIEQVNSYKYLGVAFEEDGKMDCELNKRIGQANRTLVLVNI</sequence>
<evidence type="ECO:0000313" key="1">
    <source>
        <dbReference type="EMBL" id="KAJ8947899.1"/>
    </source>
</evidence>
<dbReference type="AlphaFoldDB" id="A0AAV8YA96"/>
<keyword evidence="2" id="KW-1185">Reference proteome</keyword>
<protein>
    <submittedName>
        <fullName evidence="1">Uncharacterized protein</fullName>
    </submittedName>
</protein>
<dbReference type="Proteomes" id="UP001162162">
    <property type="component" value="Unassembled WGS sequence"/>
</dbReference>
<gene>
    <name evidence="1" type="ORF">NQ318_010045</name>
</gene>
<proteinExistence type="predicted"/>
<dbReference type="EMBL" id="JAPWTK010000150">
    <property type="protein sequence ID" value="KAJ8947899.1"/>
    <property type="molecule type" value="Genomic_DNA"/>
</dbReference>
<accession>A0AAV8YA96</accession>
<name>A0AAV8YA96_9CUCU</name>
<reference evidence="1" key="1">
    <citation type="journal article" date="2023" name="Insect Mol. Biol.">
        <title>Genome sequencing provides insights into the evolution of gene families encoding plant cell wall-degrading enzymes in longhorned beetles.</title>
        <authorList>
            <person name="Shin N.R."/>
            <person name="Okamura Y."/>
            <person name="Kirsch R."/>
            <person name="Pauchet Y."/>
        </authorList>
    </citation>
    <scope>NUCLEOTIDE SEQUENCE</scope>
    <source>
        <strain evidence="1">AMC_N1</strain>
    </source>
</reference>